<dbReference type="PANTHER" id="PTHR48081">
    <property type="entry name" value="AB HYDROLASE SUPERFAMILY PROTEIN C4A8.06C"/>
    <property type="match status" value="1"/>
</dbReference>
<reference evidence="5 6" key="1">
    <citation type="submission" date="2013-03" db="EMBL/GenBank/DDBJ databases">
        <title>The Genome Sequence of Capronia epimyces CBS 606.96.</title>
        <authorList>
            <consortium name="The Broad Institute Genomics Platform"/>
            <person name="Cuomo C."/>
            <person name="de Hoog S."/>
            <person name="Gorbushina A."/>
            <person name="Walker B."/>
            <person name="Young S.K."/>
            <person name="Zeng Q."/>
            <person name="Gargeya S."/>
            <person name="Fitzgerald M."/>
            <person name="Haas B."/>
            <person name="Abouelleil A."/>
            <person name="Allen A.W."/>
            <person name="Alvarado L."/>
            <person name="Arachchi H.M."/>
            <person name="Berlin A.M."/>
            <person name="Chapman S.B."/>
            <person name="Gainer-Dewar J."/>
            <person name="Goldberg J."/>
            <person name="Griggs A."/>
            <person name="Gujja S."/>
            <person name="Hansen M."/>
            <person name="Howarth C."/>
            <person name="Imamovic A."/>
            <person name="Ireland A."/>
            <person name="Larimer J."/>
            <person name="McCowan C."/>
            <person name="Murphy C."/>
            <person name="Pearson M."/>
            <person name="Poon T.W."/>
            <person name="Priest M."/>
            <person name="Roberts A."/>
            <person name="Saif S."/>
            <person name="Shea T."/>
            <person name="Sisk P."/>
            <person name="Sykes S."/>
            <person name="Wortman J."/>
            <person name="Nusbaum C."/>
            <person name="Birren B."/>
        </authorList>
    </citation>
    <scope>NUCLEOTIDE SEQUENCE [LARGE SCALE GENOMIC DNA]</scope>
    <source>
        <strain evidence="5 6">CBS 606.96</strain>
    </source>
</reference>
<dbReference type="PROSITE" id="PS01174">
    <property type="entry name" value="LIPASE_GDXG_SER"/>
    <property type="match status" value="1"/>
</dbReference>
<accession>W9Z433</accession>
<dbReference type="GO" id="GO:0016787">
    <property type="term" value="F:hydrolase activity"/>
    <property type="evidence" value="ECO:0007669"/>
    <property type="project" value="UniProtKB-KW"/>
</dbReference>
<sequence length="303" mass="33689">MVKRLSTLQIQYVSGPFSKVYEQWYPGNGGNPEVVTLKSGCKAFWVGDYKTAKYIAVYYHGGGFSLDGDDSHLKFWHSVQTELKANNIPVAFFFLEYTLVPHATYPTQVIEAIEAVDYVVTELKRPASDIILAGDSAGGNLCLAVLSQVMHPSSELPELKLAHDEKFKALVLVAPWISFRMDWPSVKRNANKDIVTEYAGHKWSHSYLAGKETSPYAEALLAPADWWKNSKAEQLLAVAGTDETLIDSINAWVDKYKSVNPDTTTYVVGSHEAHIAAIMNLKFGNTTEIETGKAIRSWLKAKL</sequence>
<evidence type="ECO:0000256" key="1">
    <source>
        <dbReference type="ARBA" id="ARBA00010515"/>
    </source>
</evidence>
<dbReference type="HOGENOM" id="CLU_042179_1_1_1"/>
<evidence type="ECO:0000313" key="6">
    <source>
        <dbReference type="Proteomes" id="UP000019478"/>
    </source>
</evidence>
<evidence type="ECO:0000259" key="4">
    <source>
        <dbReference type="Pfam" id="PF07859"/>
    </source>
</evidence>
<dbReference type="AlphaFoldDB" id="W9Z433"/>
<dbReference type="RefSeq" id="XP_007730676.1">
    <property type="nucleotide sequence ID" value="XM_007732486.1"/>
</dbReference>
<name>W9Z433_9EURO</name>
<dbReference type="InterPro" id="IPR050300">
    <property type="entry name" value="GDXG_lipolytic_enzyme"/>
</dbReference>
<dbReference type="Gene3D" id="3.40.50.1820">
    <property type="entry name" value="alpha/beta hydrolase"/>
    <property type="match status" value="1"/>
</dbReference>
<keyword evidence="6" id="KW-1185">Reference proteome</keyword>
<dbReference type="GeneID" id="19166476"/>
<dbReference type="eggNOG" id="ENOG502S30A">
    <property type="taxonomic scope" value="Eukaryota"/>
</dbReference>
<keyword evidence="2" id="KW-0378">Hydrolase</keyword>
<dbReference type="Proteomes" id="UP000019478">
    <property type="component" value="Unassembled WGS sequence"/>
</dbReference>
<gene>
    <name evidence="5" type="ORF">A1O3_02345</name>
</gene>
<dbReference type="InterPro" id="IPR013094">
    <property type="entry name" value="AB_hydrolase_3"/>
</dbReference>
<feature type="active site" evidence="3">
    <location>
        <position position="136"/>
    </location>
</feature>
<organism evidence="5 6">
    <name type="scientific">Capronia epimyces CBS 606.96</name>
    <dbReference type="NCBI Taxonomy" id="1182542"/>
    <lineage>
        <taxon>Eukaryota</taxon>
        <taxon>Fungi</taxon>
        <taxon>Dikarya</taxon>
        <taxon>Ascomycota</taxon>
        <taxon>Pezizomycotina</taxon>
        <taxon>Eurotiomycetes</taxon>
        <taxon>Chaetothyriomycetidae</taxon>
        <taxon>Chaetothyriales</taxon>
        <taxon>Herpotrichiellaceae</taxon>
        <taxon>Capronia</taxon>
    </lineage>
</organism>
<evidence type="ECO:0000256" key="3">
    <source>
        <dbReference type="PROSITE-ProRule" id="PRU10038"/>
    </source>
</evidence>
<dbReference type="InterPro" id="IPR029058">
    <property type="entry name" value="AB_hydrolase_fold"/>
</dbReference>
<dbReference type="STRING" id="1182542.W9Z433"/>
<evidence type="ECO:0000313" key="5">
    <source>
        <dbReference type="EMBL" id="EXJ89279.1"/>
    </source>
</evidence>
<feature type="domain" description="Alpha/beta hydrolase fold-3" evidence="4">
    <location>
        <begin position="57"/>
        <end position="266"/>
    </location>
</feature>
<dbReference type="OrthoDB" id="2152029at2759"/>
<dbReference type="PANTHER" id="PTHR48081:SF31">
    <property type="entry name" value="STERYL ACETYL HYDROLASE MUG81-RELATED"/>
    <property type="match status" value="1"/>
</dbReference>
<comment type="similarity">
    <text evidence="1">Belongs to the 'GDXG' lipolytic enzyme family.</text>
</comment>
<dbReference type="InterPro" id="IPR033140">
    <property type="entry name" value="Lipase_GDXG_put_SER_AS"/>
</dbReference>
<dbReference type="Pfam" id="PF07859">
    <property type="entry name" value="Abhydrolase_3"/>
    <property type="match status" value="1"/>
</dbReference>
<protein>
    <recommendedName>
        <fullName evidence="4">Alpha/beta hydrolase fold-3 domain-containing protein</fullName>
    </recommendedName>
</protein>
<evidence type="ECO:0000256" key="2">
    <source>
        <dbReference type="ARBA" id="ARBA00022801"/>
    </source>
</evidence>
<comment type="caution">
    <text evidence="5">The sequence shown here is derived from an EMBL/GenBank/DDBJ whole genome shotgun (WGS) entry which is preliminary data.</text>
</comment>
<proteinExistence type="inferred from homology"/>
<dbReference type="EMBL" id="AMGY01000002">
    <property type="protein sequence ID" value="EXJ89279.1"/>
    <property type="molecule type" value="Genomic_DNA"/>
</dbReference>
<dbReference type="SUPFAM" id="SSF53474">
    <property type="entry name" value="alpha/beta-Hydrolases"/>
    <property type="match status" value="1"/>
</dbReference>